<dbReference type="EMBL" id="FNLL01000017">
    <property type="protein sequence ID" value="SDU61466.1"/>
    <property type="molecule type" value="Genomic_DNA"/>
</dbReference>
<accession>A0A1H2JZ96</accession>
<gene>
    <name evidence="4" type="ORF">SAMN04487931_11749</name>
</gene>
<name>A0A1H2JZ96_9BACT</name>
<dbReference type="PANTHER" id="PTHR44119">
    <property type="entry name" value="MAGNESIUM-CHELATASE SUBUNIT CHLH, CHLOROPLASTIC"/>
    <property type="match status" value="1"/>
</dbReference>
<keyword evidence="2" id="KW-0812">Transmembrane</keyword>
<feature type="compositionally biased region" description="Basic and acidic residues" evidence="1">
    <location>
        <begin position="659"/>
        <end position="670"/>
    </location>
</feature>
<dbReference type="InterPro" id="IPR003672">
    <property type="entry name" value="CobN/Mg_chltase"/>
</dbReference>
<reference evidence="5" key="1">
    <citation type="submission" date="2016-10" db="EMBL/GenBank/DDBJ databases">
        <authorList>
            <person name="Varghese N."/>
            <person name="Submissions S."/>
        </authorList>
    </citation>
    <scope>NUCLEOTIDE SEQUENCE [LARGE SCALE GENOMIC DNA]</scope>
    <source>
        <strain evidence="5">DSM 3384</strain>
    </source>
</reference>
<keyword evidence="2" id="KW-0472">Membrane</keyword>
<evidence type="ECO:0000259" key="3">
    <source>
        <dbReference type="Pfam" id="PF02514"/>
    </source>
</evidence>
<feature type="domain" description="CobN/magnesium chelatase" evidence="3">
    <location>
        <begin position="734"/>
        <end position="1163"/>
    </location>
</feature>
<dbReference type="CDD" id="cd10150">
    <property type="entry name" value="CobN_like"/>
    <property type="match status" value="1"/>
</dbReference>
<proteinExistence type="predicted"/>
<protein>
    <submittedName>
        <fullName evidence="4">Cobaltochelatase CobN</fullName>
    </submittedName>
</protein>
<keyword evidence="2" id="KW-1133">Transmembrane helix</keyword>
<evidence type="ECO:0000256" key="1">
    <source>
        <dbReference type="SAM" id="MobiDB-lite"/>
    </source>
</evidence>
<evidence type="ECO:0000313" key="5">
    <source>
        <dbReference type="Proteomes" id="UP000199608"/>
    </source>
</evidence>
<organism evidence="4 5">
    <name type="scientific">Desulfobacula phenolica</name>
    <dbReference type="NCBI Taxonomy" id="90732"/>
    <lineage>
        <taxon>Bacteria</taxon>
        <taxon>Pseudomonadati</taxon>
        <taxon>Thermodesulfobacteriota</taxon>
        <taxon>Desulfobacteria</taxon>
        <taxon>Desulfobacterales</taxon>
        <taxon>Desulfobacteraceae</taxon>
        <taxon>Desulfobacula</taxon>
    </lineage>
</organism>
<dbReference type="Proteomes" id="UP000199608">
    <property type="component" value="Unassembled WGS sequence"/>
</dbReference>
<dbReference type="PANTHER" id="PTHR44119:SF4">
    <property type="entry name" value="AEROBIC COBALTOCHELATASE SUBUNIT COBN"/>
    <property type="match status" value="1"/>
</dbReference>
<evidence type="ECO:0000256" key="2">
    <source>
        <dbReference type="SAM" id="Phobius"/>
    </source>
</evidence>
<dbReference type="RefSeq" id="WP_092238050.1">
    <property type="nucleotide sequence ID" value="NZ_FNLL01000017.1"/>
</dbReference>
<feature type="compositionally biased region" description="Low complexity" evidence="1">
    <location>
        <begin position="1244"/>
        <end position="1253"/>
    </location>
</feature>
<evidence type="ECO:0000313" key="4">
    <source>
        <dbReference type="EMBL" id="SDU61466.1"/>
    </source>
</evidence>
<sequence length="1326" mass="149512">MKRLIVLLFFWPWHLYAADMAFMVLDHNSYLACMAVEKLDLPIDIKVITSHDVTRDAQRIKQEIQGTNIIVADVMGREFETFLTDHIDLDSKIIYALRGSLDNESLVKKGFVFDSKVAEYYSNLSKENIQNMLRLIAHRHIDNTISYDKVVKIPRLGVYHPDAPYVFVRAKDFLTWQKNRPGFDSKCPRIGLVFFSSFLTKGQKAPIDTLIQQLENNGFNVMPCFGREQNILKSFLLDESGSARVDLVLAYSFKFYNALTPELGLLLNQLDVPVISAVSLYKNTIDHWRKSPVGIDSIEVAWSLAVPELSGLVEPNVLSAKQKVVDPKTKKSFFLSRPVMENIDRLIPRLKKWIALQQKPNPEKKLAIMFYNHHQGKQNIGASYLNVFQSLETILQALKENGYTTGKPLSEQEIKELILSSARNIGSWAPGELDKLISTGKVVRLPVETYNHWFEDLPQDFKNKVIQQWGGPEESGIMIHGKDFIIPAVQAENMILLPEPVRGWGDDPMKLYHDTTLYPHHQYLAVYLWLSKHFKADAMIHLGTHSTYEWTPGKQAGLSPSCSPEVLISDIPNIYPYIVDDVGEGIQAKRRGRGVIISHLTPILKTADLHEDYSRMAELANEYERATARQSVTAEEKFKELMALAKKTGILKDIQTTADNHKHGQDHTQDDGQYSSQTAGEDVSQDEMVHLLGHYLEEIKENLIPFGMHTFGRSPDPDETTEMADAILKWNPEQTKKDLASRLARSGRDEVNAMISGLDGRYIRPGPGNDPVRNPDAMPTGRNFYGFNPGKLPSPAAWSLGKKAARKIIENHIMKNGSYPQNVAVVLWAVETLRNEGVNESTIMYLIGTKPRWSKTGRVLGIDVIPANRLNRPRIDVMINASGLYRDLFPEKMLYLDKAIRLAAKQTDIENLIARHNRDIKTRLIKQGMDPEKADQMSRFRVFSEAPGSYGNGVSEMASGSSKWENPDQVVNVFENRMGFAFGAGQWGIRAKGLLKEQLSTVDVTLHSRSSNVYGLLDNDDMFQYLGGLSMAARHESGKTPETLITQQQKKGKVNVEDMAKTLGREMRSRYLNPKWIDGMKKEDYAGAKAMADFVEYLWGWNMTTPEKVDASKWRQVYEVYVEDKYGLELNQFFNKASPWAFQSITARMLETSRKGYWEPDQAILETLAAEYATSVIQKGIACCDHTCNNPVLNQMVISIISIPGVLNPKLVEQFKLAVEQMAGKPMEQQVADQKALLAELAAPAPEPSAQEATSEKKDSSLNNDTAEVVEGYKMEKIKNRDDTTQMTSSGIEWMAVLAVLAIMCLAAYGARKKTSGNKSTPKWTE</sequence>
<feature type="transmembrane region" description="Helical" evidence="2">
    <location>
        <begin position="1294"/>
        <end position="1311"/>
    </location>
</feature>
<feature type="region of interest" description="Disordered" evidence="1">
    <location>
        <begin position="659"/>
        <end position="682"/>
    </location>
</feature>
<feature type="region of interest" description="Disordered" evidence="1">
    <location>
        <begin position="1244"/>
        <end position="1266"/>
    </location>
</feature>
<feature type="domain" description="CobN/magnesium chelatase" evidence="3">
    <location>
        <begin position="119"/>
        <end position="731"/>
    </location>
</feature>
<keyword evidence="5" id="KW-1185">Reference proteome</keyword>
<dbReference type="Pfam" id="PF02514">
    <property type="entry name" value="CobN-Mg_chel"/>
    <property type="match status" value="2"/>
</dbReference>